<dbReference type="InterPro" id="IPR006693">
    <property type="entry name" value="AB_hydrolase_lipase"/>
</dbReference>
<sequence>MSLKIALVFVILLFFSFLSAENSSGSYLNQSVIADANLPTIKIIRRHGYAAEFHKFQSEDGYILGYQRIPYGKTSTTSKKQYPVILNHGLLSSSVDWIVNGPQKSLAYRLADEGFDVWLANARGTTDSKAHIVLKPAQKKFWNFTFHEMGKYDVPAAINYILNVTNKDKVIHISHSQGTSIFYVFATTRPEMSDKVLVHLSFGPVTMIPHTKSLFKVFVSWMKRIQLSGEWYRIGSFLEYSPAIASISKFICGQNRSPYNLCEQLINLIGGRDDEQFQKEVVLFMLDNLPSGTSTKNMVHSSQLMTADEFAEFDYGRSMNLKIYGRSIPPKYDFQQIRIPVRLYYGNNDLIANPTDTQILYQKLPKPAGCVLVPYKKWNHVDFLWAKDVNPLFNDEVLQFLHNATMNEDFLENLVEASIKDRAKYFFVFILILFFLKPEIIRRYGYPAESHIIQTEDGYLLSYHRIPHGKFDTASKNPYPIILHHGLLSCSADWIINGPEKSLAYRLADEGYDVWLANSRGSTESKAHVSLIPSQREFWNFSFHEMGKYDVPGAINYILDLTNKNKVIHIGHSQGNTVFYVFAVERPEMSNKVLLHISLAPTAMIPHTTTIFRNFLPLAKKMQATGEWFKKGPVMEYSPAVALLGKLVCSRLIFNFNLCEQLFIFRITGRDDEQFHTDLFTIMLTKMPAGTSTKNMIHSGQLISPGHFDQFDYGEEQNLIIYNQATPPHYDFSRIRIPIRFYHGDNDIIANPLDTQLLYQKLPKPMGCIRIPFEKWNHVDFLWAKDVNQLFNEDLLQFLRNVTEDKQFVKIATLKALEERRKAPVPVDIPFDEEAYKASQGSGSVNETVVPTYLQEMIENRLWHMA</sequence>
<comment type="caution">
    <text evidence="9">The sequence shown here is derived from an EMBL/GenBank/DDBJ whole genome shotgun (WGS) entry which is preliminary data.</text>
</comment>
<evidence type="ECO:0000256" key="1">
    <source>
        <dbReference type="ARBA" id="ARBA00010701"/>
    </source>
</evidence>
<feature type="chain" id="PRO_5042983813" description="Partial AB-hydrolase lipase domain-containing protein" evidence="7">
    <location>
        <begin position="21"/>
        <end position="866"/>
    </location>
</feature>
<keyword evidence="4" id="KW-0442">Lipid degradation</keyword>
<dbReference type="PANTHER" id="PTHR11005">
    <property type="entry name" value="LYSOSOMAL ACID LIPASE-RELATED"/>
    <property type="match status" value="1"/>
</dbReference>
<gene>
    <name evidence="9" type="ORF">V9T40_002207</name>
</gene>
<evidence type="ECO:0000256" key="6">
    <source>
        <dbReference type="ARBA" id="ARBA00023180"/>
    </source>
</evidence>
<evidence type="ECO:0000256" key="3">
    <source>
        <dbReference type="ARBA" id="ARBA00022801"/>
    </source>
</evidence>
<dbReference type="Pfam" id="PF04083">
    <property type="entry name" value="Abhydro_lipase"/>
    <property type="match status" value="2"/>
</dbReference>
<dbReference type="Gene3D" id="3.40.50.1820">
    <property type="entry name" value="alpha/beta hydrolase"/>
    <property type="match status" value="2"/>
</dbReference>
<keyword evidence="10" id="KW-1185">Reference proteome</keyword>
<dbReference type="Proteomes" id="UP001367676">
    <property type="component" value="Unassembled WGS sequence"/>
</dbReference>
<keyword evidence="5" id="KW-0443">Lipid metabolism</keyword>
<name>A0AAN9TK44_9HEMI</name>
<dbReference type="GO" id="GO:0016042">
    <property type="term" value="P:lipid catabolic process"/>
    <property type="evidence" value="ECO:0007669"/>
    <property type="project" value="UniProtKB-KW"/>
</dbReference>
<protein>
    <recommendedName>
        <fullName evidence="8">Partial AB-hydrolase lipase domain-containing protein</fullName>
    </recommendedName>
</protein>
<keyword evidence="3" id="KW-0378">Hydrolase</keyword>
<feature type="signal peptide" evidence="7">
    <location>
        <begin position="1"/>
        <end position="20"/>
    </location>
</feature>
<dbReference type="AlphaFoldDB" id="A0AAN9TK44"/>
<proteinExistence type="inferred from homology"/>
<feature type="domain" description="Partial AB-hydrolase lipase" evidence="8">
    <location>
        <begin position="439"/>
        <end position="498"/>
    </location>
</feature>
<evidence type="ECO:0000256" key="2">
    <source>
        <dbReference type="ARBA" id="ARBA00022729"/>
    </source>
</evidence>
<evidence type="ECO:0000256" key="4">
    <source>
        <dbReference type="ARBA" id="ARBA00022963"/>
    </source>
</evidence>
<evidence type="ECO:0000259" key="8">
    <source>
        <dbReference type="Pfam" id="PF04083"/>
    </source>
</evidence>
<dbReference type="FunFam" id="3.40.50.1820:FF:000021">
    <property type="entry name" value="Lipase"/>
    <property type="match status" value="2"/>
</dbReference>
<dbReference type="InterPro" id="IPR029058">
    <property type="entry name" value="AB_hydrolase_fold"/>
</dbReference>
<keyword evidence="6" id="KW-0325">Glycoprotein</keyword>
<evidence type="ECO:0000313" key="9">
    <source>
        <dbReference type="EMBL" id="KAK7590594.1"/>
    </source>
</evidence>
<organism evidence="9 10">
    <name type="scientific">Parthenolecanium corni</name>
    <dbReference type="NCBI Taxonomy" id="536013"/>
    <lineage>
        <taxon>Eukaryota</taxon>
        <taxon>Metazoa</taxon>
        <taxon>Ecdysozoa</taxon>
        <taxon>Arthropoda</taxon>
        <taxon>Hexapoda</taxon>
        <taxon>Insecta</taxon>
        <taxon>Pterygota</taxon>
        <taxon>Neoptera</taxon>
        <taxon>Paraneoptera</taxon>
        <taxon>Hemiptera</taxon>
        <taxon>Sternorrhyncha</taxon>
        <taxon>Coccoidea</taxon>
        <taxon>Coccidae</taxon>
        <taxon>Parthenolecanium</taxon>
    </lineage>
</organism>
<dbReference type="GO" id="GO:0016787">
    <property type="term" value="F:hydrolase activity"/>
    <property type="evidence" value="ECO:0007669"/>
    <property type="project" value="UniProtKB-KW"/>
</dbReference>
<dbReference type="SUPFAM" id="SSF53474">
    <property type="entry name" value="alpha/beta-Hydrolases"/>
    <property type="match status" value="2"/>
</dbReference>
<evidence type="ECO:0000313" key="10">
    <source>
        <dbReference type="Proteomes" id="UP001367676"/>
    </source>
</evidence>
<evidence type="ECO:0000256" key="5">
    <source>
        <dbReference type="ARBA" id="ARBA00023098"/>
    </source>
</evidence>
<comment type="similarity">
    <text evidence="1">Belongs to the AB hydrolase superfamily. Lipase family.</text>
</comment>
<keyword evidence="2 7" id="KW-0732">Signal</keyword>
<reference evidence="9 10" key="1">
    <citation type="submission" date="2024-03" db="EMBL/GenBank/DDBJ databases">
        <title>Adaptation during the transition from Ophiocordyceps entomopathogen to insect associate is accompanied by gene loss and intensified selection.</title>
        <authorList>
            <person name="Ward C.M."/>
            <person name="Onetto C.A."/>
            <person name="Borneman A.R."/>
        </authorList>
    </citation>
    <scope>NUCLEOTIDE SEQUENCE [LARGE SCALE GENOMIC DNA]</scope>
    <source>
        <strain evidence="9">AWRI1</strain>
        <tissue evidence="9">Single Adult Female</tissue>
    </source>
</reference>
<evidence type="ECO:0000256" key="7">
    <source>
        <dbReference type="SAM" id="SignalP"/>
    </source>
</evidence>
<accession>A0AAN9TK44</accession>
<feature type="domain" description="Partial AB-hydrolase lipase" evidence="8">
    <location>
        <begin position="42"/>
        <end position="101"/>
    </location>
</feature>
<dbReference type="EMBL" id="JBBCAQ010000022">
    <property type="protein sequence ID" value="KAK7590594.1"/>
    <property type="molecule type" value="Genomic_DNA"/>
</dbReference>